<dbReference type="InterPro" id="IPR019734">
    <property type="entry name" value="TPR_rpt"/>
</dbReference>
<dbReference type="InterPro" id="IPR011990">
    <property type="entry name" value="TPR-like_helical_dom_sf"/>
</dbReference>
<reference evidence="2 3" key="1">
    <citation type="submission" date="2019-08" db="EMBL/GenBank/DDBJ databases">
        <title>Deep-cultivation of Planctomycetes and their phenomic and genomic characterization uncovers novel biology.</title>
        <authorList>
            <person name="Wiegand S."/>
            <person name="Jogler M."/>
            <person name="Boedeker C."/>
            <person name="Pinto D."/>
            <person name="Vollmers J."/>
            <person name="Rivas-Marin E."/>
            <person name="Kohn T."/>
            <person name="Peeters S.H."/>
            <person name="Heuer A."/>
            <person name="Rast P."/>
            <person name="Oberbeckmann S."/>
            <person name="Bunk B."/>
            <person name="Jeske O."/>
            <person name="Meyerdierks A."/>
            <person name="Storesund J.E."/>
            <person name="Kallscheuer N."/>
            <person name="Luecker S."/>
            <person name="Lage O.M."/>
            <person name="Pohl T."/>
            <person name="Merkel B.J."/>
            <person name="Hornburger P."/>
            <person name="Mueller R.-W."/>
            <person name="Bruemmer F."/>
            <person name="Labrenz M."/>
            <person name="Spormann A.M."/>
            <person name="Op den Camp H."/>
            <person name="Overmann J."/>
            <person name="Amann R."/>
            <person name="Jetten M.S.M."/>
            <person name="Mascher T."/>
            <person name="Medema M.H."/>
            <person name="Devos D.P."/>
            <person name="Kaster A.-K."/>
            <person name="Ovreas L."/>
            <person name="Rohde M."/>
            <person name="Galperin M.Y."/>
            <person name="Jogler C."/>
        </authorList>
    </citation>
    <scope>NUCLEOTIDE SEQUENCE [LARGE SCALE GENOMIC DNA]</scope>
    <source>
        <strain evidence="2 3">UC8</strain>
    </source>
</reference>
<dbReference type="AlphaFoldDB" id="A0A5B9QLK7"/>
<proteinExistence type="predicted"/>
<name>A0A5B9QLK7_9BACT</name>
<dbReference type="SUPFAM" id="SSF48452">
    <property type="entry name" value="TPR-like"/>
    <property type="match status" value="1"/>
</dbReference>
<dbReference type="Proteomes" id="UP000325286">
    <property type="component" value="Chromosome"/>
</dbReference>
<dbReference type="Pfam" id="PF13174">
    <property type="entry name" value="TPR_6"/>
    <property type="match status" value="1"/>
</dbReference>
<accession>A0A5B9QLK7</accession>
<dbReference type="Gene3D" id="1.25.40.10">
    <property type="entry name" value="Tetratricopeptide repeat domain"/>
    <property type="match status" value="2"/>
</dbReference>
<sequence length="664" mass="71064">MRSKAPIGLFIALFLGWIPVTGELRAQSRASDPQLRSGLALLAAGDYQQAHQTLQNLIDQSPPPATLTAALIANGKSLSKLQQHAAALKQYERALQQTPPESDSGMLQVIAADAAYRSGQTDQAMQWSSQVLAQSSDARQRLLATRIQIASQLSGGDAKAAWETLRSADAAFASKLTDLANQIGAAALTRPQPGIAEQTYQWLADHADSAALQRQAQLGIAWAAALGAQPPADAAARLRAFSERYPEDPDALRALRAEATCWRQAGNVDKVHEVLLTILQATAGRDDAASAAMAIAAAEELSAPNDRPAPPALTAARQRIVLDGTLGPNEPVACELGVQLLAAAMLDAAQGDNENYWQACVTQSLHHPHNGTIVAAALQRLSAAGQDAAAERLAATVLRQIESEAPPESVADNAPADNAPADNFPAACDAVCRWAAESGRWTMLALSAEHVATDQAIARLSPTSVRLLAEALMQTKRATAAQRWFDAAADAGATDFATLIRRAELAVALDDLETATAKWQTAADAVQQPEGSDGTLIEVLRAELAIRQARLEQARSILQRVVRLERTESQVRCRAQWLVGETFLLQHRFNEAVEAYRLVESFDTPAGNWTAVALVQAGKAFEQMGRPRDAAICYGGLLQRFADTEHALVARDRLAVIRNGNQRR</sequence>
<evidence type="ECO:0000313" key="3">
    <source>
        <dbReference type="Proteomes" id="UP000325286"/>
    </source>
</evidence>
<protein>
    <submittedName>
        <fullName evidence="2">Tetratricopeptide repeat protein</fullName>
    </submittedName>
</protein>
<gene>
    <name evidence="2" type="ORF">UC8_06500</name>
</gene>
<dbReference type="PROSITE" id="PS50005">
    <property type="entry name" value="TPR"/>
    <property type="match status" value="1"/>
</dbReference>
<evidence type="ECO:0000256" key="1">
    <source>
        <dbReference type="PROSITE-ProRule" id="PRU00339"/>
    </source>
</evidence>
<dbReference type="OrthoDB" id="225691at2"/>
<organism evidence="2 3">
    <name type="scientific">Roseimaritima ulvae</name>
    <dbReference type="NCBI Taxonomy" id="980254"/>
    <lineage>
        <taxon>Bacteria</taxon>
        <taxon>Pseudomonadati</taxon>
        <taxon>Planctomycetota</taxon>
        <taxon>Planctomycetia</taxon>
        <taxon>Pirellulales</taxon>
        <taxon>Pirellulaceae</taxon>
        <taxon>Roseimaritima</taxon>
    </lineage>
</organism>
<dbReference type="RefSeq" id="WP_068142771.1">
    <property type="nucleotide sequence ID" value="NZ_CP042914.1"/>
</dbReference>
<evidence type="ECO:0000313" key="2">
    <source>
        <dbReference type="EMBL" id="QEG38692.1"/>
    </source>
</evidence>
<keyword evidence="1" id="KW-0802">TPR repeat</keyword>
<dbReference type="EMBL" id="CP042914">
    <property type="protein sequence ID" value="QEG38692.1"/>
    <property type="molecule type" value="Genomic_DNA"/>
</dbReference>
<keyword evidence="3" id="KW-1185">Reference proteome</keyword>
<dbReference type="KEGG" id="rul:UC8_06500"/>
<feature type="repeat" description="TPR" evidence="1">
    <location>
        <begin position="68"/>
        <end position="101"/>
    </location>
</feature>